<dbReference type="PRINTS" id="PR00109">
    <property type="entry name" value="TYRKINASE"/>
</dbReference>
<feature type="domain" description="Fibronectin type-III" evidence="24">
    <location>
        <begin position="479"/>
        <end position="576"/>
    </location>
</feature>
<keyword evidence="15" id="KW-0829">Tyrosine-protein kinase</keyword>
<keyword evidence="7 21" id="KW-0812">Transmembrane</keyword>
<dbReference type="Pfam" id="PF07714">
    <property type="entry name" value="PK_Tyr_Ser-Thr"/>
    <property type="match status" value="1"/>
</dbReference>
<dbReference type="SUPFAM" id="SSF57184">
    <property type="entry name" value="Growth factor receptor domain"/>
    <property type="match status" value="1"/>
</dbReference>
<dbReference type="GO" id="GO:0046328">
    <property type="term" value="P:regulation of JNK cascade"/>
    <property type="evidence" value="ECO:0007669"/>
    <property type="project" value="TreeGrafter"/>
</dbReference>
<dbReference type="GO" id="GO:0005899">
    <property type="term" value="C:insulin receptor complex"/>
    <property type="evidence" value="ECO:0007669"/>
    <property type="project" value="TreeGrafter"/>
</dbReference>
<feature type="region of interest" description="Disordered" evidence="22">
    <location>
        <begin position="618"/>
        <end position="644"/>
    </location>
</feature>
<keyword evidence="16" id="KW-1015">Disulfide bond</keyword>
<keyword evidence="6" id="KW-0165">Cleavage on pair of basic residues</keyword>
<dbReference type="Proteomes" id="UP000694388">
    <property type="component" value="Unplaced"/>
</dbReference>
<keyword evidence="5" id="KW-0808">Transferase</keyword>
<feature type="region of interest" description="Disordered" evidence="22">
    <location>
        <begin position="1181"/>
        <end position="1264"/>
    </location>
</feature>
<reference evidence="25" key="2">
    <citation type="submission" date="2025-09" db="UniProtKB">
        <authorList>
            <consortium name="Ensembl"/>
        </authorList>
    </citation>
    <scope>IDENTIFICATION</scope>
</reference>
<dbReference type="GO" id="GO:0004896">
    <property type="term" value="F:cytokine receptor activity"/>
    <property type="evidence" value="ECO:0007669"/>
    <property type="project" value="InterPro"/>
</dbReference>
<evidence type="ECO:0000256" key="3">
    <source>
        <dbReference type="ARBA" id="ARBA00022475"/>
    </source>
</evidence>
<feature type="compositionally biased region" description="Polar residues" evidence="22">
    <location>
        <begin position="560"/>
        <end position="570"/>
    </location>
</feature>
<dbReference type="PROSITE" id="PS50853">
    <property type="entry name" value="FN3"/>
    <property type="match status" value="2"/>
</dbReference>
<keyword evidence="9" id="KW-0677">Repeat</keyword>
<dbReference type="InterPro" id="IPR006212">
    <property type="entry name" value="Furin_repeat"/>
</dbReference>
<keyword evidence="8" id="KW-0732">Signal</keyword>
<keyword evidence="17 21" id="KW-0675">Receptor</keyword>
<dbReference type="PROSITE" id="PS00239">
    <property type="entry name" value="RECEPTOR_TYR_KIN_II"/>
    <property type="match status" value="1"/>
</dbReference>
<dbReference type="SUPFAM" id="SSF52058">
    <property type="entry name" value="L domain-like"/>
    <property type="match status" value="1"/>
</dbReference>
<dbReference type="FunFam" id="3.80.20.20:FF:000001">
    <property type="entry name" value="Tyrosine-protein kinase receptor"/>
    <property type="match status" value="1"/>
</dbReference>
<keyword evidence="4 21" id="KW-0597">Phosphoprotein</keyword>
<evidence type="ECO:0000256" key="7">
    <source>
        <dbReference type="ARBA" id="ARBA00022692"/>
    </source>
</evidence>
<evidence type="ECO:0000256" key="6">
    <source>
        <dbReference type="ARBA" id="ARBA00022685"/>
    </source>
</evidence>
<dbReference type="InterPro" id="IPR050122">
    <property type="entry name" value="RTK"/>
</dbReference>
<evidence type="ECO:0000256" key="21">
    <source>
        <dbReference type="RuleBase" id="RU000312"/>
    </source>
</evidence>
<protein>
    <recommendedName>
        <fullName evidence="21">Tyrosine-protein kinase receptor</fullName>
        <ecNumber evidence="21">2.7.10.1</ecNumber>
    </recommendedName>
</protein>
<dbReference type="SMART" id="SM00219">
    <property type="entry name" value="TyrKc"/>
    <property type="match status" value="1"/>
</dbReference>
<evidence type="ECO:0000256" key="5">
    <source>
        <dbReference type="ARBA" id="ARBA00022679"/>
    </source>
</evidence>
<dbReference type="SUPFAM" id="SSF49265">
    <property type="entry name" value="Fibronectin type III"/>
    <property type="match status" value="3"/>
</dbReference>
<dbReference type="PANTHER" id="PTHR24416:SF106">
    <property type="entry name" value="INSULIN-LIKE GROWTH FACTOR 1 RECEPTOR"/>
    <property type="match status" value="1"/>
</dbReference>
<dbReference type="PANTHER" id="PTHR24416">
    <property type="entry name" value="TYROSINE-PROTEIN KINASE RECEPTOR"/>
    <property type="match status" value="1"/>
</dbReference>
<evidence type="ECO:0000256" key="19">
    <source>
        <dbReference type="ARBA" id="ARBA00051243"/>
    </source>
</evidence>
<keyword evidence="14" id="KW-0472">Membrane</keyword>
<dbReference type="InterPro" id="IPR013783">
    <property type="entry name" value="Ig-like_fold"/>
</dbReference>
<dbReference type="GO" id="GO:0005009">
    <property type="term" value="F:insulin receptor activity"/>
    <property type="evidence" value="ECO:0007669"/>
    <property type="project" value="TreeGrafter"/>
</dbReference>
<dbReference type="EC" id="2.7.10.1" evidence="21"/>
<dbReference type="SMART" id="SM00261">
    <property type="entry name" value="FU"/>
    <property type="match status" value="1"/>
</dbReference>
<name>A0A8C4N4A0_EPTBU</name>
<feature type="compositionally biased region" description="Polar residues" evidence="22">
    <location>
        <begin position="1239"/>
        <end position="1251"/>
    </location>
</feature>
<dbReference type="Pfam" id="PF00757">
    <property type="entry name" value="Furin-like"/>
    <property type="match status" value="1"/>
</dbReference>
<feature type="domain" description="Fibronectin type-III" evidence="24">
    <location>
        <begin position="706"/>
        <end position="801"/>
    </location>
</feature>
<dbReference type="InterPro" id="IPR011009">
    <property type="entry name" value="Kinase-like_dom_sf"/>
</dbReference>
<keyword evidence="18" id="KW-0325">Glycoprotein</keyword>
<dbReference type="Gene3D" id="1.10.510.10">
    <property type="entry name" value="Transferase(Phosphotransferase) domain 1"/>
    <property type="match status" value="1"/>
</dbReference>
<dbReference type="InterPro" id="IPR001245">
    <property type="entry name" value="Ser-Thr/Tyr_kinase_cat_dom"/>
</dbReference>
<evidence type="ECO:0000256" key="8">
    <source>
        <dbReference type="ARBA" id="ARBA00022729"/>
    </source>
</evidence>
<reference evidence="25" key="1">
    <citation type="submission" date="2025-08" db="UniProtKB">
        <authorList>
            <consortium name="Ensembl"/>
        </authorList>
    </citation>
    <scope>IDENTIFICATION</scope>
</reference>
<feature type="domain" description="Protein kinase" evidence="23">
    <location>
        <begin position="872"/>
        <end position="1147"/>
    </location>
</feature>
<dbReference type="CDD" id="cd00064">
    <property type="entry name" value="FU"/>
    <property type="match status" value="1"/>
</dbReference>
<dbReference type="PROSITE" id="PS50011">
    <property type="entry name" value="PROTEIN_KINASE_DOM"/>
    <property type="match status" value="1"/>
</dbReference>
<dbReference type="GO" id="GO:0030424">
    <property type="term" value="C:axon"/>
    <property type="evidence" value="ECO:0007669"/>
    <property type="project" value="TreeGrafter"/>
</dbReference>
<dbReference type="GO" id="GO:0042593">
    <property type="term" value="P:glucose homeostasis"/>
    <property type="evidence" value="ECO:0007669"/>
    <property type="project" value="TreeGrafter"/>
</dbReference>
<evidence type="ECO:0000313" key="26">
    <source>
        <dbReference type="Proteomes" id="UP000694388"/>
    </source>
</evidence>
<dbReference type="Ensembl" id="ENSEBUT00000001371.1">
    <property type="protein sequence ID" value="ENSEBUP00000001055.1"/>
    <property type="gene ID" value="ENSEBUG00000000994.1"/>
</dbReference>
<evidence type="ECO:0000256" key="14">
    <source>
        <dbReference type="ARBA" id="ARBA00023136"/>
    </source>
</evidence>
<evidence type="ECO:0000259" key="23">
    <source>
        <dbReference type="PROSITE" id="PS50011"/>
    </source>
</evidence>
<keyword evidence="12 20" id="KW-0067">ATP-binding</keyword>
<feature type="region of interest" description="Disordered" evidence="22">
    <location>
        <begin position="536"/>
        <end position="578"/>
    </location>
</feature>
<dbReference type="GO" id="GO:0051897">
    <property type="term" value="P:positive regulation of phosphatidylinositol 3-kinase/protein kinase B signal transduction"/>
    <property type="evidence" value="ECO:0007669"/>
    <property type="project" value="TreeGrafter"/>
</dbReference>
<dbReference type="Gene3D" id="2.60.40.10">
    <property type="entry name" value="Immunoglobulins"/>
    <property type="match status" value="4"/>
</dbReference>
<comment type="subcellular location">
    <subcellularLocation>
        <location evidence="1">Cell membrane</location>
        <topology evidence="1">Single-pass type I membrane protein</topology>
    </subcellularLocation>
</comment>
<evidence type="ECO:0000256" key="2">
    <source>
        <dbReference type="ARBA" id="ARBA00008921"/>
    </source>
</evidence>
<sequence length="1264" mass="141341">MRQPFLCCRHAMRAHFKPNQTEKCGDVCPDECHGLACTLNKECCHAECLGGCTLPGNPATCLACHNYRYYEICTPTCPTGTYRFDGWCCVTAKFCAMLHNVCLQGASVEEALTHFLYAVESQDSKDYDGVEDDGDGTPGEHYQRTQSERDCVKWVLHDGECRQECPSGYVTTNKTSMTCERCHGLCPKVCYVGNKIIDSVTAAQELHGCTVVHGNLIINIRGGNNIAAELEANMGLIEEVTGCIKIKRSYALLSLMFFQNLRSIHGTMCGNYSFYVLDNRNLQQLWNWDHHNLTIHRGKMFFHLNPKLCLSEIYRMEEVTGSKGRQAQSDISLKTNGDQASCESTILNFTEILTSNDKIILRWQPYRPPDYRDLLGFVVFYKEALYPNVDEFEGQDACDSNGWMSVDVDTPVLSKPSTPGVVVQPDNYPGTLITHLRPWTQYAIFVRAFVLTTSDEGRGNHGAKSRIIYVRTSQSAPTPPQDVVTISISTNHLIVQWNPPASPNGNSTYYILRWKRQFEDQELLYINYCRPGIKLPTRDPSSTSIDEKHRNETDADGSANGDSCTDSNHNGKNKKDKEQAAFQKAFENFLHNEVFVPRPSRRRRSALDVTYSAKPQGKARAAWNARRSKTDGVPTFRDEEEGNGAAKKNEFHEKTVEKDNRLNISYLHHFALYRIDVHACNHEVTECSTANYIFARTMPELGADDIPRSLTYKLQFQTKVHLTWDEPPNPNGLIVLYEVLLRRNQEVAGQPRCVSREDYQKYGGCHLDLMHSGNYTVRVRARSLAGNGTWSDPVSFSVPVNVSTGNPVIVPLMVAVGISLLLFPVATFACVMFMRKRGGTGNGRLYASVNPEYISANEVYIPDDWEVSRDKISILQELGQGSFGMVYEGVSHGVVDSEGDTRVAVKTVNEGATLRERIEFLNEASVMKSFNCHHVVRLIGVVSQGQPTLVIMELMTHGDLKSYLRSLRSDAEKKPKRSQLSLKEMLQMAAEIADGMAYLNAKKFVHRDLAARNCMVAEDFTVKIGDFGMTRDIYETDYYRKGGKGLLPVRWMSPESLRDGVFTTYSDVWSFGVVLWEITTLAEQPYHGMSNEQVLKYVMDGGLLDRPDACPDQLCTLMHQCWQYNPRMRPSFLEIIAFLKDDVNPAFQLLSFYCSSENRGAASPATDEELGADITEKCKSNATHVSPEPAYARLSPPELQTPSKDGPRENGPVCAGVTAKPPTAPSVTVSLDEMPGSAEANTATSILQANGSEREAQLPESSVC</sequence>
<dbReference type="CDD" id="cd00063">
    <property type="entry name" value="FN3"/>
    <property type="match status" value="3"/>
</dbReference>
<dbReference type="InterPro" id="IPR009030">
    <property type="entry name" value="Growth_fac_rcpt_cys_sf"/>
</dbReference>
<dbReference type="PROSITE" id="PS01353">
    <property type="entry name" value="HEMATOPO_REC_L_F2"/>
    <property type="match status" value="1"/>
</dbReference>
<evidence type="ECO:0000256" key="17">
    <source>
        <dbReference type="ARBA" id="ARBA00023170"/>
    </source>
</evidence>
<dbReference type="PROSITE" id="PS00107">
    <property type="entry name" value="PROTEIN_KINASE_ATP"/>
    <property type="match status" value="1"/>
</dbReference>
<dbReference type="GO" id="GO:0048009">
    <property type="term" value="P:insulin-like growth factor receptor signaling pathway"/>
    <property type="evidence" value="ECO:0007669"/>
    <property type="project" value="TreeGrafter"/>
</dbReference>
<evidence type="ECO:0000256" key="10">
    <source>
        <dbReference type="ARBA" id="ARBA00022741"/>
    </source>
</evidence>
<dbReference type="GO" id="GO:0005524">
    <property type="term" value="F:ATP binding"/>
    <property type="evidence" value="ECO:0007669"/>
    <property type="project" value="UniProtKB-UniRule"/>
</dbReference>
<accession>A0A8C4N4A0</accession>
<dbReference type="InterPro" id="IPR006211">
    <property type="entry name" value="Furin-like_Cys-rich_dom"/>
</dbReference>
<organism evidence="25 26">
    <name type="scientific">Eptatretus burgeri</name>
    <name type="common">Inshore hagfish</name>
    <dbReference type="NCBI Taxonomy" id="7764"/>
    <lineage>
        <taxon>Eukaryota</taxon>
        <taxon>Metazoa</taxon>
        <taxon>Chordata</taxon>
        <taxon>Craniata</taxon>
        <taxon>Vertebrata</taxon>
        <taxon>Cyclostomata</taxon>
        <taxon>Myxini</taxon>
        <taxon>Myxiniformes</taxon>
        <taxon>Myxinidae</taxon>
        <taxon>Eptatretinae</taxon>
        <taxon>Eptatretus</taxon>
    </lineage>
</organism>
<evidence type="ECO:0000256" key="20">
    <source>
        <dbReference type="PROSITE-ProRule" id="PRU10141"/>
    </source>
</evidence>
<dbReference type="InterPro" id="IPR017441">
    <property type="entry name" value="Protein_kinase_ATP_BS"/>
</dbReference>
<dbReference type="SUPFAM" id="SSF56112">
    <property type="entry name" value="Protein kinase-like (PK-like)"/>
    <property type="match status" value="1"/>
</dbReference>
<dbReference type="GO" id="GO:0043410">
    <property type="term" value="P:positive regulation of MAPK cascade"/>
    <property type="evidence" value="ECO:0007669"/>
    <property type="project" value="TreeGrafter"/>
</dbReference>
<evidence type="ECO:0000256" key="4">
    <source>
        <dbReference type="ARBA" id="ARBA00022553"/>
    </source>
</evidence>
<evidence type="ECO:0000259" key="24">
    <source>
        <dbReference type="PROSITE" id="PS50853"/>
    </source>
</evidence>
<evidence type="ECO:0000256" key="22">
    <source>
        <dbReference type="SAM" id="MobiDB-lite"/>
    </source>
</evidence>
<evidence type="ECO:0000256" key="16">
    <source>
        <dbReference type="ARBA" id="ARBA00023157"/>
    </source>
</evidence>
<dbReference type="InterPro" id="IPR002011">
    <property type="entry name" value="Tyr_kinase_rcpt_2_CS"/>
</dbReference>
<dbReference type="InterPro" id="IPR036116">
    <property type="entry name" value="FN3_sf"/>
</dbReference>
<dbReference type="InterPro" id="IPR003961">
    <property type="entry name" value="FN3_dom"/>
</dbReference>
<dbReference type="GO" id="GO:0043560">
    <property type="term" value="F:insulin receptor substrate binding"/>
    <property type="evidence" value="ECO:0007669"/>
    <property type="project" value="TreeGrafter"/>
</dbReference>
<keyword evidence="13" id="KW-1133">Transmembrane helix</keyword>
<evidence type="ECO:0000313" key="25">
    <source>
        <dbReference type="Ensembl" id="ENSEBUP00000001055.1"/>
    </source>
</evidence>
<comment type="similarity">
    <text evidence="21">Belongs to the protein kinase superfamily. Tyr protein kinase family. Insulin receptor subfamily.</text>
</comment>
<evidence type="ECO:0000256" key="13">
    <source>
        <dbReference type="ARBA" id="ARBA00022989"/>
    </source>
</evidence>
<keyword evidence="3" id="KW-1003">Cell membrane</keyword>
<dbReference type="PROSITE" id="PS00109">
    <property type="entry name" value="PROTEIN_KINASE_TYR"/>
    <property type="match status" value="1"/>
</dbReference>
<comment type="similarity">
    <text evidence="2">Belongs to the type I cytokine receptor family. Type 2 subfamily.</text>
</comment>
<keyword evidence="11" id="KW-0418">Kinase</keyword>
<dbReference type="Pfam" id="PF00041">
    <property type="entry name" value="fn3"/>
    <property type="match status" value="1"/>
</dbReference>
<dbReference type="Pfam" id="PF01030">
    <property type="entry name" value="Recep_L_domain"/>
    <property type="match status" value="1"/>
</dbReference>
<dbReference type="SMART" id="SM00060">
    <property type="entry name" value="FN3"/>
    <property type="match status" value="3"/>
</dbReference>
<proteinExistence type="inferred from homology"/>
<dbReference type="InterPro" id="IPR036941">
    <property type="entry name" value="Rcpt_L-dom_sf"/>
</dbReference>
<dbReference type="InterPro" id="IPR008266">
    <property type="entry name" value="Tyr_kinase_AS"/>
</dbReference>
<dbReference type="Gene3D" id="3.80.20.20">
    <property type="entry name" value="Receptor L-domain"/>
    <property type="match status" value="2"/>
</dbReference>
<dbReference type="FunFam" id="3.30.200.20:FF:000026">
    <property type="entry name" value="Tyrosine-protein kinase receptor"/>
    <property type="match status" value="1"/>
</dbReference>
<evidence type="ECO:0000256" key="11">
    <source>
        <dbReference type="ARBA" id="ARBA00022777"/>
    </source>
</evidence>
<feature type="binding site" evidence="20">
    <location>
        <position position="906"/>
    </location>
    <ligand>
        <name>ATP</name>
        <dbReference type="ChEBI" id="CHEBI:30616"/>
    </ligand>
</feature>
<dbReference type="FunFam" id="2.60.40.10:FF:000087">
    <property type="entry name" value="Tyrosine-protein kinase receptor"/>
    <property type="match status" value="1"/>
</dbReference>
<dbReference type="Gene3D" id="2.10.220.10">
    <property type="entry name" value="Hormone Receptor, Insulin-like Growth Factor Receptor 1, Chain A, domain 2"/>
    <property type="match status" value="1"/>
</dbReference>
<dbReference type="FunFam" id="1.10.510.10:FF:000050">
    <property type="entry name" value="Tyrosine-protein kinase receptor"/>
    <property type="match status" value="1"/>
</dbReference>
<dbReference type="InterPro" id="IPR003529">
    <property type="entry name" value="Hematopoietin_rcpt_Gp130_CS"/>
</dbReference>
<comment type="catalytic activity">
    <reaction evidence="19 21">
        <text>L-tyrosyl-[protein] + ATP = O-phospho-L-tyrosyl-[protein] + ADP + H(+)</text>
        <dbReference type="Rhea" id="RHEA:10596"/>
        <dbReference type="Rhea" id="RHEA-COMP:10136"/>
        <dbReference type="Rhea" id="RHEA-COMP:20101"/>
        <dbReference type="ChEBI" id="CHEBI:15378"/>
        <dbReference type="ChEBI" id="CHEBI:30616"/>
        <dbReference type="ChEBI" id="CHEBI:46858"/>
        <dbReference type="ChEBI" id="CHEBI:61978"/>
        <dbReference type="ChEBI" id="CHEBI:456216"/>
        <dbReference type="EC" id="2.7.10.1"/>
    </reaction>
</comment>
<dbReference type="Gene3D" id="3.30.200.20">
    <property type="entry name" value="Phosphorylase Kinase, domain 1"/>
    <property type="match status" value="1"/>
</dbReference>
<evidence type="ECO:0000256" key="15">
    <source>
        <dbReference type="ARBA" id="ARBA00023137"/>
    </source>
</evidence>
<dbReference type="InterPro" id="IPR000719">
    <property type="entry name" value="Prot_kinase_dom"/>
</dbReference>
<dbReference type="InterPro" id="IPR000494">
    <property type="entry name" value="Rcpt_L-dom"/>
</dbReference>
<keyword evidence="10 20" id="KW-0547">Nucleotide-binding</keyword>
<evidence type="ECO:0000256" key="18">
    <source>
        <dbReference type="ARBA" id="ARBA00023180"/>
    </source>
</evidence>
<evidence type="ECO:0000256" key="9">
    <source>
        <dbReference type="ARBA" id="ARBA00022737"/>
    </source>
</evidence>
<dbReference type="GeneTree" id="ENSGT00940000155404"/>
<dbReference type="AlphaFoldDB" id="A0A8C4N4A0"/>
<keyword evidence="26" id="KW-1185">Reference proteome</keyword>
<dbReference type="InterPro" id="IPR020635">
    <property type="entry name" value="Tyr_kinase_cat_dom"/>
</dbReference>
<evidence type="ECO:0000256" key="1">
    <source>
        <dbReference type="ARBA" id="ARBA00004251"/>
    </source>
</evidence>
<evidence type="ECO:0000256" key="12">
    <source>
        <dbReference type="ARBA" id="ARBA00022840"/>
    </source>
</evidence>